<comment type="caution">
    <text evidence="1">The sequence shown here is derived from an EMBL/GenBank/DDBJ whole genome shotgun (WGS) entry which is preliminary data.</text>
</comment>
<dbReference type="Proteomes" id="UP000298017">
    <property type="component" value="Unassembled WGS sequence"/>
</dbReference>
<reference evidence="1 2" key="1">
    <citation type="submission" date="2019-03" db="EMBL/GenBank/DDBJ databases">
        <title>Genome Sequencing and Assembly of Various Microbes Isolated from Alder Root Nodule.</title>
        <authorList>
            <person name="Swanson E."/>
            <person name="Sevigny J.L."/>
            <person name="Pesce C."/>
            <person name="Davis I."/>
            <person name="Kleiner V."/>
            <person name="Tisa L."/>
        </authorList>
    </citation>
    <scope>NUCLEOTIDE SEQUENCE [LARGE SCALE GENOMIC DNA]</scope>
    <source>
        <strain evidence="1 2">4R-31</strain>
    </source>
</reference>
<dbReference type="RefSeq" id="WP_052239361.1">
    <property type="nucleotide sequence ID" value="NZ_CP108528.1"/>
</dbReference>
<keyword evidence="2" id="KW-1185">Reference proteome</keyword>
<protein>
    <submittedName>
        <fullName evidence="1">Taurine ABC transporter ATPase</fullName>
    </submittedName>
</protein>
<dbReference type="AlphaFoldDB" id="A0AAX2SCV5"/>
<evidence type="ECO:0000313" key="2">
    <source>
        <dbReference type="Proteomes" id="UP000298017"/>
    </source>
</evidence>
<dbReference type="GeneID" id="93232789"/>
<dbReference type="InterPro" id="IPR031423">
    <property type="entry name" value="Phosphatase_SCO2771"/>
</dbReference>
<sequence length="265" mass="29272">MTTAYLSRDSLARYLDRSRITGAVATPREANLRNIQGFLDGDQHQHMGVERTREWDFDSVFGLMRDRVGINDDPSYVSGQDSISAQLCVARLDEYADIFSRAVRGRKRLLFATGHPSGLAPVYARMARVARASGARVIRFDEALPFEDGDVRQIEDVVMVEQYGGLRHTHFPDPMRLVLEHLAEQGRQAPDLVVSDHGMAGWAGSRAGLPTIAMGDCNDPGIFVAEAQNQVDVVVPLDDNVAPHLYDPLVDYIISRAGLAGQDRP</sequence>
<dbReference type="EMBL" id="SPNK01000001">
    <property type="protein sequence ID" value="TFI03046.1"/>
    <property type="molecule type" value="Genomic_DNA"/>
</dbReference>
<proteinExistence type="predicted"/>
<organism evidence="1 2">
    <name type="scientific">Kocuria rhizophila</name>
    <dbReference type="NCBI Taxonomy" id="72000"/>
    <lineage>
        <taxon>Bacteria</taxon>
        <taxon>Bacillati</taxon>
        <taxon>Actinomycetota</taxon>
        <taxon>Actinomycetes</taxon>
        <taxon>Micrococcales</taxon>
        <taxon>Micrococcaceae</taxon>
        <taxon>Kocuria</taxon>
    </lineage>
</organism>
<dbReference type="Gene3D" id="3.40.50.2000">
    <property type="entry name" value="Glycogen Phosphorylase B"/>
    <property type="match status" value="1"/>
</dbReference>
<name>A0AAX2SCV5_KOCRH</name>
<accession>A0AAX2SCV5</accession>
<dbReference type="Pfam" id="PF15698">
    <property type="entry name" value="Phosphatase"/>
    <property type="match status" value="1"/>
</dbReference>
<evidence type="ECO:0000313" key="1">
    <source>
        <dbReference type="EMBL" id="TFI03046.1"/>
    </source>
</evidence>
<gene>
    <name evidence="1" type="ORF">E4P33_00530</name>
</gene>